<dbReference type="AlphaFoldDB" id="A0A158JDY6"/>
<dbReference type="Proteomes" id="UP000054717">
    <property type="component" value="Unassembled WGS sequence"/>
</dbReference>
<organism evidence="1 2">
    <name type="scientific">Caballeronia telluris</name>
    <dbReference type="NCBI Taxonomy" id="326475"/>
    <lineage>
        <taxon>Bacteria</taxon>
        <taxon>Pseudomonadati</taxon>
        <taxon>Pseudomonadota</taxon>
        <taxon>Betaproteobacteria</taxon>
        <taxon>Burkholderiales</taxon>
        <taxon>Burkholderiaceae</taxon>
        <taxon>Caballeronia</taxon>
    </lineage>
</organism>
<evidence type="ECO:0008006" key="3">
    <source>
        <dbReference type="Google" id="ProtNLM"/>
    </source>
</evidence>
<dbReference type="EMBL" id="FCNZ02000016">
    <property type="protein sequence ID" value="SAL66669.1"/>
    <property type="molecule type" value="Genomic_DNA"/>
</dbReference>
<dbReference type="InterPro" id="IPR036465">
    <property type="entry name" value="vWFA_dom_sf"/>
</dbReference>
<keyword evidence="2" id="KW-1185">Reference proteome</keyword>
<accession>A0A158JDY6</accession>
<dbReference type="STRING" id="326475.AWB66_04126"/>
<dbReference type="RefSeq" id="WP_235021181.1">
    <property type="nucleotide sequence ID" value="NZ_FCNZ02000016.1"/>
</dbReference>
<evidence type="ECO:0000313" key="1">
    <source>
        <dbReference type="EMBL" id="SAL66669.1"/>
    </source>
</evidence>
<proteinExistence type="predicted"/>
<protein>
    <recommendedName>
        <fullName evidence="3">von Willebrand factor type A domain protein</fullName>
    </recommendedName>
</protein>
<gene>
    <name evidence="1" type="ORF">AWB66_04126</name>
</gene>
<comment type="caution">
    <text evidence="1">The sequence shown here is derived from an EMBL/GenBank/DDBJ whole genome shotgun (WGS) entry which is preliminary data.</text>
</comment>
<name>A0A158JDY6_9BURK</name>
<dbReference type="SUPFAM" id="SSF53300">
    <property type="entry name" value="vWA-like"/>
    <property type="match status" value="1"/>
</dbReference>
<evidence type="ECO:0000313" key="2">
    <source>
        <dbReference type="Proteomes" id="UP000054717"/>
    </source>
</evidence>
<sequence>MMRSTDMTSRRRFKPEGRGAAALVKGEEGAVTMILAVCASMMIGAMCTALDTIHYEMTQARMQMALDVATLSAGADLSHYASTSGSDLANWQKDARAYYDANMPKGYLDLVMPDNKFSATVSGTPAAGQTIKLSASGSMPLLAPVFFGTNTTGSGSGSGSGSGNTPDVSTVTASNAALRLPKSTLELVLVLDNTGSMADYASSDKTQGTKIAGLRTAAARLVANILGQSGHDSYIGLVPFTTLVNVKGALQSGGTWMTPKFAYNPKNVSMAPDSSITQSGWGGCAVEPRDASGNLYPKAYAPKDIPAFTPFYYNVPKAGFTVTTYDNSTKCNVTGTTSFMGGPLSYQTNGSLTYCGTKNGATVANLWGQPKTDKPTITTLYQNGNTNSTGTMNGPCGIQPAKFLTQDSTALTTAINKMQASGSTIIPTGLLWGWRMLSSDWSGNVAGAGNGWISTDTSMPRPETTQALQRVAIVLTDGQNDPGTASGIMPMPSFNGLSGVGNNVLQAPTLKRTNGTSLVNGSMSSVTDINAFQLGVCTAMKNAGIVVYAITFGADASSGVAQQVMQSCASPGDYFHAPTNDDLDAIFQQIAGNLGVLRLTQ</sequence>
<dbReference type="Gene3D" id="3.40.50.410">
    <property type="entry name" value="von Willebrand factor, type A domain"/>
    <property type="match status" value="2"/>
</dbReference>
<reference evidence="1" key="1">
    <citation type="submission" date="2016-01" db="EMBL/GenBank/DDBJ databases">
        <authorList>
            <person name="Peeters Charlotte."/>
        </authorList>
    </citation>
    <scope>NUCLEOTIDE SEQUENCE</scope>
    <source>
        <strain evidence="1">LMG 22936</strain>
    </source>
</reference>